<sequence length="169" mass="20008">MKVKRKLFGLWTGELTSALLFAALWVGYLNGFSHLAFYLTTFSGVYAFIILEFILFQGSLYWFMKWRQVRRKEDSHLPSSYIQLFLLLKKMNKILLGIGLGVFVYHCINYGLKGLVFFLGLYAFAWIEYINYYVIRLSYQSPSEIKEFFEQKGFKRSILAREIDKNQRV</sequence>
<reference evidence="1 2" key="1">
    <citation type="journal article" date="2015" name="Genome Announc.">
        <title>Complete genome sequences for 35 biothreat assay-relevant bacillus species.</title>
        <authorList>
            <person name="Johnson S.L."/>
            <person name="Daligault H.E."/>
            <person name="Davenport K.W."/>
            <person name="Jaissle J."/>
            <person name="Frey K.G."/>
            <person name="Ladner J.T."/>
            <person name="Broomall S.M."/>
            <person name="Bishop-Lilly K.A."/>
            <person name="Bruce D.C."/>
            <person name="Gibbons H.S."/>
            <person name="Coyne S.R."/>
            <person name="Lo C.C."/>
            <person name="Meincke L."/>
            <person name="Munk A.C."/>
            <person name="Koroleva G.I."/>
            <person name="Rosenzweig C.N."/>
            <person name="Palacios G.F."/>
            <person name="Redden C.L."/>
            <person name="Minogue T.D."/>
            <person name="Chain P.S."/>
        </authorList>
    </citation>
    <scope>NUCLEOTIDE SEQUENCE [LARGE SCALE GENOMIC DNA]</scope>
    <source>
        <strain evidence="2">ATCC 14581 / DSM 32 / JCM 2506 / NBRC 15308 / NCIMB 9376 / NCTC 10342 / NRRL B-14308 / VKM B-512</strain>
    </source>
</reference>
<evidence type="ECO:0000313" key="2">
    <source>
        <dbReference type="Proteomes" id="UP000031829"/>
    </source>
</evidence>
<evidence type="ECO:0000313" key="1">
    <source>
        <dbReference type="EMBL" id="AJI23723.1"/>
    </source>
</evidence>
<gene>
    <name evidence="1" type="ORF">BG04_878</name>
</gene>
<name>A0A0B6ASP6_PRIM2</name>
<accession>A0A0B6ASP6</accession>
<dbReference type="Proteomes" id="UP000031829">
    <property type="component" value="Chromosome"/>
</dbReference>
<dbReference type="RefSeq" id="WP_034649469.1">
    <property type="nucleotide sequence ID" value="NZ_BCVB01000001.1"/>
</dbReference>
<dbReference type="KEGG" id="bmeg:BG04_878"/>
<organism evidence="1 2">
    <name type="scientific">Priestia megaterium (strain ATCC 14581 / DSM 32 / CCUG 1817 / JCM 2506 / NBRC 15308 / NCIMB 9376 / NCTC 10342 / NRRL B-14308 / VKM B-512 / Ford 19)</name>
    <name type="common">Bacillus megaterium</name>
    <dbReference type="NCBI Taxonomy" id="1348623"/>
    <lineage>
        <taxon>Bacteria</taxon>
        <taxon>Bacillati</taxon>
        <taxon>Bacillota</taxon>
        <taxon>Bacilli</taxon>
        <taxon>Bacillales</taxon>
        <taxon>Bacillaceae</taxon>
        <taxon>Priestia</taxon>
    </lineage>
</organism>
<dbReference type="EMBL" id="CP009920">
    <property type="protein sequence ID" value="AJI23723.1"/>
    <property type="molecule type" value="Genomic_DNA"/>
</dbReference>
<protein>
    <submittedName>
        <fullName evidence="1">Putative membrane protein</fullName>
    </submittedName>
</protein>
<dbReference type="HOGENOM" id="CLU_134380_0_0_9"/>
<dbReference type="AlphaFoldDB" id="A0A0B6ASP6"/>
<proteinExistence type="predicted"/>
<dbReference type="GeneID" id="93644361"/>